<dbReference type="PANTHER" id="PTHR10961:SF7">
    <property type="entry name" value="FAD DEPENDENT OXIDOREDUCTASE DOMAIN-CONTAINING PROTEIN"/>
    <property type="match status" value="1"/>
</dbReference>
<evidence type="ECO:0000256" key="1">
    <source>
        <dbReference type="ARBA" id="ARBA00001974"/>
    </source>
</evidence>
<evidence type="ECO:0000313" key="7">
    <source>
        <dbReference type="Proteomes" id="UP000245469"/>
    </source>
</evidence>
<dbReference type="Gene3D" id="3.50.50.60">
    <property type="entry name" value="FAD/NAD(P)-binding domain"/>
    <property type="match status" value="1"/>
</dbReference>
<evidence type="ECO:0000259" key="5">
    <source>
        <dbReference type="Pfam" id="PF01266"/>
    </source>
</evidence>
<evidence type="ECO:0000256" key="2">
    <source>
        <dbReference type="ARBA" id="ARBA00022630"/>
    </source>
</evidence>
<dbReference type="Pfam" id="PF01266">
    <property type="entry name" value="DAO"/>
    <property type="match status" value="1"/>
</dbReference>
<dbReference type="OrthoDB" id="9806452at2"/>
<proteinExistence type="predicted"/>
<feature type="domain" description="FAD dependent oxidoreductase" evidence="5">
    <location>
        <begin position="6"/>
        <end position="358"/>
    </location>
</feature>
<keyword evidence="7" id="KW-1185">Reference proteome</keyword>
<protein>
    <submittedName>
        <fullName evidence="6">Sarcosine oxidase</fullName>
    </submittedName>
</protein>
<dbReference type="InterPro" id="IPR036188">
    <property type="entry name" value="FAD/NAD-bd_sf"/>
</dbReference>
<sequence length="379" mass="39924">MSSTEYLVVGAGLAGAATAWRLAQRGHEVTVVERTEPAAHDGSSHGSARIFRYAYPERAYAAMVVQSAAGWAELERLHGSPVLTPTPAVDHGPLRNPRALARVLEEVGVEHELLSAAEASARWPQLTVDGEVLVQPGGAVIDAAGAVAAMLDQARAHGAQVLTGWPLRSLERSAAGFVAQSDDGRSLTAGRVVVAAGGWLPDLLERLALPAGFVAALPRLEVTQENAFHFPYSDEHPHGTWPTTIHKTPQIQVYSLPGGRDAGFAGHKVAEYAAGPRIGSASRQSGLIDPANRERVVEYVRHWMPGLVPEPYAETTCLFTMTPTEDFVIDGVDGVTVLSPCSGHGAKFAPLLGEIAADVASGAAQAPERFRVGAVSARG</sequence>
<dbReference type="GO" id="GO:0050660">
    <property type="term" value="F:flavin adenine dinucleotide binding"/>
    <property type="evidence" value="ECO:0007669"/>
    <property type="project" value="InterPro"/>
</dbReference>
<accession>A0A316A9H6</accession>
<keyword evidence="4" id="KW-0560">Oxidoreductase</keyword>
<dbReference type="Proteomes" id="UP000245469">
    <property type="component" value="Unassembled WGS sequence"/>
</dbReference>
<evidence type="ECO:0000256" key="4">
    <source>
        <dbReference type="ARBA" id="ARBA00023002"/>
    </source>
</evidence>
<dbReference type="InterPro" id="IPR006076">
    <property type="entry name" value="FAD-dep_OxRdtase"/>
</dbReference>
<dbReference type="PANTHER" id="PTHR10961">
    <property type="entry name" value="PEROXISOMAL SARCOSINE OXIDASE"/>
    <property type="match status" value="1"/>
</dbReference>
<keyword evidence="3" id="KW-0274">FAD</keyword>
<dbReference type="EMBL" id="QGDQ01000007">
    <property type="protein sequence ID" value="PWJ54341.1"/>
    <property type="molecule type" value="Genomic_DNA"/>
</dbReference>
<comment type="caution">
    <text evidence="6">The sequence shown here is derived from an EMBL/GenBank/DDBJ whole genome shotgun (WGS) entry which is preliminary data.</text>
</comment>
<gene>
    <name evidence="6" type="ORF">BXY45_10737</name>
</gene>
<dbReference type="InterPro" id="IPR045170">
    <property type="entry name" value="MTOX"/>
</dbReference>
<dbReference type="SUPFAM" id="SSF51905">
    <property type="entry name" value="FAD/NAD(P)-binding domain"/>
    <property type="match status" value="1"/>
</dbReference>
<dbReference type="SUPFAM" id="SSF54373">
    <property type="entry name" value="FAD-linked reductases, C-terminal domain"/>
    <property type="match status" value="1"/>
</dbReference>
<comment type="cofactor">
    <cofactor evidence="1">
        <name>FAD</name>
        <dbReference type="ChEBI" id="CHEBI:57692"/>
    </cofactor>
</comment>
<organism evidence="6 7">
    <name type="scientific">Quadrisphaera granulorum</name>
    <dbReference type="NCBI Taxonomy" id="317664"/>
    <lineage>
        <taxon>Bacteria</taxon>
        <taxon>Bacillati</taxon>
        <taxon>Actinomycetota</taxon>
        <taxon>Actinomycetes</taxon>
        <taxon>Kineosporiales</taxon>
        <taxon>Kineosporiaceae</taxon>
        <taxon>Quadrisphaera</taxon>
    </lineage>
</organism>
<reference evidence="6 7" key="1">
    <citation type="submission" date="2018-03" db="EMBL/GenBank/DDBJ databases">
        <title>Genomic Encyclopedia of Archaeal and Bacterial Type Strains, Phase II (KMG-II): from individual species to whole genera.</title>
        <authorList>
            <person name="Goeker M."/>
        </authorList>
    </citation>
    <scope>NUCLEOTIDE SEQUENCE [LARGE SCALE GENOMIC DNA]</scope>
    <source>
        <strain evidence="6 7">DSM 44889</strain>
    </source>
</reference>
<name>A0A316A9H6_9ACTN</name>
<dbReference type="GO" id="GO:0008115">
    <property type="term" value="F:sarcosine oxidase activity"/>
    <property type="evidence" value="ECO:0007669"/>
    <property type="project" value="TreeGrafter"/>
</dbReference>
<dbReference type="Gene3D" id="3.30.9.10">
    <property type="entry name" value="D-Amino Acid Oxidase, subunit A, domain 2"/>
    <property type="match status" value="1"/>
</dbReference>
<evidence type="ECO:0000313" key="6">
    <source>
        <dbReference type="EMBL" id="PWJ54341.1"/>
    </source>
</evidence>
<keyword evidence="2" id="KW-0285">Flavoprotein</keyword>
<dbReference type="AlphaFoldDB" id="A0A316A9H6"/>
<dbReference type="RefSeq" id="WP_109773674.1">
    <property type="nucleotide sequence ID" value="NZ_QGDQ01000007.1"/>
</dbReference>
<evidence type="ECO:0000256" key="3">
    <source>
        <dbReference type="ARBA" id="ARBA00022827"/>
    </source>
</evidence>